<evidence type="ECO:0000256" key="2">
    <source>
        <dbReference type="ARBA" id="ARBA00023125"/>
    </source>
</evidence>
<gene>
    <name evidence="6" type="ORF">IHBHHGIJ_00912</name>
    <name evidence="5" type="ORF">KFEGEMFD_00239</name>
</gene>
<dbReference type="InterPro" id="IPR018060">
    <property type="entry name" value="HTH_AraC"/>
</dbReference>
<dbReference type="InterPro" id="IPR050204">
    <property type="entry name" value="AraC_XylS_family_regulators"/>
</dbReference>
<evidence type="ECO:0000259" key="4">
    <source>
        <dbReference type="PROSITE" id="PS01124"/>
    </source>
</evidence>
<evidence type="ECO:0000256" key="3">
    <source>
        <dbReference type="ARBA" id="ARBA00023163"/>
    </source>
</evidence>
<sequence>MKSWKLTPKIEDVAKYVECYWFLEKELHDQSPSYPKLNPDPFSHLIISNLTGTYEYTHRAKAQNVSGSHWIFPHLKTFTMDHSAPFKIVGVKFKIGALYSLKLNNFSSKLDMVEMIDVNHLIGSAAFNPDQLLMNAAEQKQQVCNTLDEVLSPWLSDCQEDNHSHLVSQIMLFLGDTAISKIGKKLHRSQRTIERSFARVTGLSMKQAQSMIHLEEILNYLYQLNKEDINWAYVANKFGFSDQSHLIRHLKSTIGKTPVNYALDRDLTIDIYGDFEFD</sequence>
<dbReference type="Pfam" id="PF20240">
    <property type="entry name" value="DUF6597"/>
    <property type="match status" value="1"/>
</dbReference>
<dbReference type="GO" id="GO:0003700">
    <property type="term" value="F:DNA-binding transcription factor activity"/>
    <property type="evidence" value="ECO:0007669"/>
    <property type="project" value="InterPro"/>
</dbReference>
<organism evidence="6 7">
    <name type="scientific">Zhongshania aliphaticivorans</name>
    <dbReference type="NCBI Taxonomy" id="1470434"/>
    <lineage>
        <taxon>Bacteria</taxon>
        <taxon>Pseudomonadati</taxon>
        <taxon>Pseudomonadota</taxon>
        <taxon>Gammaproteobacteria</taxon>
        <taxon>Cellvibrionales</taxon>
        <taxon>Spongiibacteraceae</taxon>
        <taxon>Zhongshania</taxon>
    </lineage>
</organism>
<keyword evidence="1" id="KW-0805">Transcription regulation</keyword>
<dbReference type="OrthoDB" id="6592899at2"/>
<proteinExistence type="predicted"/>
<keyword evidence="2" id="KW-0238">DNA-binding</keyword>
<evidence type="ECO:0000313" key="5">
    <source>
        <dbReference type="EMBL" id="CAA0080058.1"/>
    </source>
</evidence>
<dbReference type="Gene3D" id="1.10.10.60">
    <property type="entry name" value="Homeodomain-like"/>
    <property type="match status" value="1"/>
</dbReference>
<keyword evidence="3" id="KW-0804">Transcription</keyword>
<dbReference type="EMBL" id="CACSIK010000001">
    <property type="protein sequence ID" value="CAA0085862.1"/>
    <property type="molecule type" value="Genomic_DNA"/>
</dbReference>
<dbReference type="PANTHER" id="PTHR46796:SF13">
    <property type="entry name" value="HTH-TYPE TRANSCRIPTIONAL ACTIVATOR RHAS"/>
    <property type="match status" value="1"/>
</dbReference>
<reference evidence="7 8" key="1">
    <citation type="submission" date="2019-11" db="EMBL/GenBank/DDBJ databases">
        <authorList>
            <person name="Holert J."/>
        </authorList>
    </citation>
    <scope>NUCLEOTIDE SEQUENCE [LARGE SCALE GENOMIC DNA]</scope>
    <source>
        <strain evidence="5">BC3_2A</strain>
        <strain evidence="6">SB11_1A</strain>
    </source>
</reference>
<evidence type="ECO:0000256" key="1">
    <source>
        <dbReference type="ARBA" id="ARBA00023015"/>
    </source>
</evidence>
<dbReference type="Proteomes" id="UP000439591">
    <property type="component" value="Unassembled WGS sequence"/>
</dbReference>
<dbReference type="SMART" id="SM00342">
    <property type="entry name" value="HTH_ARAC"/>
    <property type="match status" value="1"/>
</dbReference>
<dbReference type="Proteomes" id="UP000435877">
    <property type="component" value="Unassembled WGS sequence"/>
</dbReference>
<dbReference type="RefSeq" id="WP_159267567.1">
    <property type="nucleotide sequence ID" value="NZ_CACSIK010000001.1"/>
</dbReference>
<dbReference type="InterPro" id="IPR046532">
    <property type="entry name" value="DUF6597"/>
</dbReference>
<keyword evidence="7" id="KW-1185">Reference proteome</keyword>
<dbReference type="GO" id="GO:0043565">
    <property type="term" value="F:sequence-specific DNA binding"/>
    <property type="evidence" value="ECO:0007669"/>
    <property type="project" value="InterPro"/>
</dbReference>
<protein>
    <recommendedName>
        <fullName evidence="4">HTH araC/xylS-type domain-containing protein</fullName>
    </recommendedName>
</protein>
<dbReference type="AlphaFoldDB" id="A0A5S9N7F4"/>
<evidence type="ECO:0000313" key="8">
    <source>
        <dbReference type="Proteomes" id="UP000439591"/>
    </source>
</evidence>
<dbReference type="Pfam" id="PF12833">
    <property type="entry name" value="HTH_18"/>
    <property type="match status" value="1"/>
</dbReference>
<name>A0A5S9N7F4_9GAMM</name>
<dbReference type="PROSITE" id="PS01124">
    <property type="entry name" value="HTH_ARAC_FAMILY_2"/>
    <property type="match status" value="1"/>
</dbReference>
<dbReference type="PANTHER" id="PTHR46796">
    <property type="entry name" value="HTH-TYPE TRANSCRIPTIONAL ACTIVATOR RHAS-RELATED"/>
    <property type="match status" value="1"/>
</dbReference>
<evidence type="ECO:0000313" key="6">
    <source>
        <dbReference type="EMBL" id="CAA0085862.1"/>
    </source>
</evidence>
<evidence type="ECO:0000313" key="7">
    <source>
        <dbReference type="Proteomes" id="UP000435877"/>
    </source>
</evidence>
<dbReference type="EMBL" id="CACSIM010000001">
    <property type="protein sequence ID" value="CAA0080058.1"/>
    <property type="molecule type" value="Genomic_DNA"/>
</dbReference>
<feature type="domain" description="HTH araC/xylS-type" evidence="4">
    <location>
        <begin position="179"/>
        <end position="264"/>
    </location>
</feature>
<accession>A0A5S9N7F4</accession>